<protein>
    <submittedName>
        <fullName evidence="2">DUF4399 domain-containing protein</fullName>
    </submittedName>
</protein>
<evidence type="ECO:0000313" key="2">
    <source>
        <dbReference type="EMBL" id="ROH88805.1"/>
    </source>
</evidence>
<dbReference type="Proteomes" id="UP000282106">
    <property type="component" value="Unassembled WGS sequence"/>
</dbReference>
<name>A0A3N0V7Z4_9GAMM</name>
<proteinExistence type="predicted"/>
<dbReference type="InParanoid" id="A0A3N0V7Z4"/>
<dbReference type="InterPro" id="IPR025512">
    <property type="entry name" value="DUF4399"/>
</dbReference>
<dbReference type="RefSeq" id="WP_123212427.1">
    <property type="nucleotide sequence ID" value="NZ_RJVO01000006.1"/>
</dbReference>
<accession>A0A3N0V7Z4</accession>
<dbReference type="EMBL" id="RJVO01000006">
    <property type="protein sequence ID" value="ROH88805.1"/>
    <property type="molecule type" value="Genomic_DNA"/>
</dbReference>
<organism evidence="2 3">
    <name type="scientific">Stagnimonas aquatica</name>
    <dbReference type="NCBI Taxonomy" id="2689987"/>
    <lineage>
        <taxon>Bacteria</taxon>
        <taxon>Pseudomonadati</taxon>
        <taxon>Pseudomonadota</taxon>
        <taxon>Gammaproteobacteria</taxon>
        <taxon>Nevskiales</taxon>
        <taxon>Nevskiaceae</taxon>
        <taxon>Stagnimonas</taxon>
    </lineage>
</organism>
<evidence type="ECO:0000259" key="1">
    <source>
        <dbReference type="Pfam" id="PF14347"/>
    </source>
</evidence>
<comment type="caution">
    <text evidence="2">The sequence shown here is derived from an EMBL/GenBank/DDBJ whole genome shotgun (WGS) entry which is preliminary data.</text>
</comment>
<feature type="domain" description="DUF4399" evidence="1">
    <location>
        <begin position="71"/>
        <end position="161"/>
    </location>
</feature>
<evidence type="ECO:0000313" key="3">
    <source>
        <dbReference type="Proteomes" id="UP000282106"/>
    </source>
</evidence>
<keyword evidence="3" id="KW-1185">Reference proteome</keyword>
<gene>
    <name evidence="2" type="ORF">ED208_13420</name>
</gene>
<sequence length="161" mass="17436">MRYTLPLLIAGLTATTAVQADWKDDLKSAAKQQAQTQAETSLGLPQPSPAGAKVYFINLKDGDTVKSPFVVQFGLKGMGVTAAGLQKENTGHHHLLIDSPVVDYSTSLPMTEQIKHFGGGQTEMELSLKPGKHTLQLLLADWKHQPHNPAVQSEKITITVQ</sequence>
<dbReference type="Pfam" id="PF14347">
    <property type="entry name" value="DUF4399"/>
    <property type="match status" value="1"/>
</dbReference>
<dbReference type="AlphaFoldDB" id="A0A3N0V7Z4"/>
<reference evidence="2 3" key="1">
    <citation type="submission" date="2018-10" db="EMBL/GenBank/DDBJ databases">
        <authorList>
            <person name="Chen W.-M."/>
        </authorList>
    </citation>
    <scope>NUCLEOTIDE SEQUENCE [LARGE SCALE GENOMIC DNA]</scope>
    <source>
        <strain evidence="2 3">THS-13</strain>
    </source>
</reference>